<evidence type="ECO:0000259" key="7">
    <source>
        <dbReference type="Pfam" id="PF01918"/>
    </source>
</evidence>
<dbReference type="GO" id="GO:0003690">
    <property type="term" value="F:double-stranded DNA binding"/>
    <property type="evidence" value="ECO:0007669"/>
    <property type="project" value="UniProtKB-UniRule"/>
</dbReference>
<keyword evidence="3 5" id="KW-0963">Cytoplasm</keyword>
<dbReference type="Pfam" id="PF01918">
    <property type="entry name" value="Alba"/>
    <property type="match status" value="1"/>
</dbReference>
<evidence type="ECO:0000256" key="1">
    <source>
        <dbReference type="ARBA" id="ARBA00008018"/>
    </source>
</evidence>
<evidence type="ECO:0000256" key="2">
    <source>
        <dbReference type="ARBA" id="ARBA00022454"/>
    </source>
</evidence>
<dbReference type="SUPFAM" id="SSF82704">
    <property type="entry name" value="AlbA-like"/>
    <property type="match status" value="1"/>
</dbReference>
<comment type="function">
    <text evidence="5">Binds double-stranded DNA tightly but without sequence specificity. Involved in DNA compaction.</text>
</comment>
<keyword evidence="4 5" id="KW-0238">DNA-binding</keyword>
<dbReference type="InterPro" id="IPR036882">
    <property type="entry name" value="Alba-like_dom_sf"/>
</dbReference>
<keyword evidence="5" id="KW-0007">Acetylation</keyword>
<comment type="subcellular location">
    <subcellularLocation>
        <location evidence="5">Cytoplasm</location>
    </subcellularLocation>
    <subcellularLocation>
        <location evidence="5">Chromosome</location>
    </subcellularLocation>
</comment>
<sequence>MNIMSEEFNSTNNDETQSPVEQAAQPTETTVNESVETPATNEVVDTPSQEPATNEVVDTPSQEPARDPNTIYVGKKRVMNYVLACMTILQNGSDTVTIKARGRSISAAVDVAQILTRRFTQGINVKSISIATEQVPNRESNEMSNVSSIEIEMGK</sequence>
<feature type="domain" description="DNA/RNA-binding protein Alba-like" evidence="7">
    <location>
        <begin position="69"/>
        <end position="130"/>
    </location>
</feature>
<dbReference type="GO" id="GO:0005694">
    <property type="term" value="C:chromosome"/>
    <property type="evidence" value="ECO:0007669"/>
    <property type="project" value="UniProtKB-SubCell"/>
</dbReference>
<reference evidence="8" key="1">
    <citation type="journal article" date="2014" name="Genome Biol. Evol.">
        <title>Pangenome evidence for extensive interdomain horizontal transfer affecting lineage core and shell genes in uncultured planktonic thaumarchaeota and euryarchaeota.</title>
        <authorList>
            <person name="Deschamps P."/>
            <person name="Zivanovic Y."/>
            <person name="Moreira D."/>
            <person name="Rodriguez-Valera F."/>
            <person name="Lopez-Garcia P."/>
        </authorList>
    </citation>
    <scope>NUCLEOTIDE SEQUENCE</scope>
</reference>
<dbReference type="InterPro" id="IPR013795">
    <property type="entry name" value="DNA/RNA-bd_Alba"/>
</dbReference>
<dbReference type="GO" id="GO:0030261">
    <property type="term" value="P:chromosome condensation"/>
    <property type="evidence" value="ECO:0007669"/>
    <property type="project" value="UniProtKB-KW"/>
</dbReference>
<proteinExistence type="inferred from homology"/>
<dbReference type="AlphaFoldDB" id="A0A075FJH1"/>
<dbReference type="EMBL" id="KF900338">
    <property type="protein sequence ID" value="AIE91444.1"/>
    <property type="molecule type" value="Genomic_DNA"/>
</dbReference>
<evidence type="ECO:0000256" key="6">
    <source>
        <dbReference type="SAM" id="MobiDB-lite"/>
    </source>
</evidence>
<keyword evidence="5" id="KW-0226">DNA condensation</keyword>
<protein>
    <recommendedName>
        <fullName evidence="5">DNA/RNA-binding protein Alba</fullName>
    </recommendedName>
</protein>
<comment type="similarity">
    <text evidence="1 5">Belongs to the histone-like Alba family.</text>
</comment>
<accession>A0A075FJH1</accession>
<feature type="modified residue" description="N6-acetyllysine" evidence="5">
    <location>
        <position position="75"/>
    </location>
</feature>
<dbReference type="NCBIfam" id="TIGR00285">
    <property type="entry name" value="DNA-binding protein Alba"/>
    <property type="match status" value="1"/>
</dbReference>
<dbReference type="GO" id="GO:0005737">
    <property type="term" value="C:cytoplasm"/>
    <property type="evidence" value="ECO:0007669"/>
    <property type="project" value="UniProtKB-SubCell"/>
</dbReference>
<dbReference type="NCBIfam" id="NF003088">
    <property type="entry name" value="PRK04015.1"/>
    <property type="match status" value="1"/>
</dbReference>
<comment type="PTM">
    <text evidence="5">Acetylated. Acetylation at Lys-75 decreases DNA-binding affinity.</text>
</comment>
<evidence type="ECO:0000256" key="4">
    <source>
        <dbReference type="ARBA" id="ARBA00023125"/>
    </source>
</evidence>
<evidence type="ECO:0000313" key="8">
    <source>
        <dbReference type="EMBL" id="AIE91444.1"/>
    </source>
</evidence>
<keyword evidence="2 5" id="KW-0158">Chromosome</keyword>
<feature type="region of interest" description="Disordered" evidence="6">
    <location>
        <begin position="1"/>
        <end position="70"/>
    </location>
</feature>
<gene>
    <name evidence="8" type="primary">ssh10b</name>
    <name evidence="5" type="synonym">albA</name>
</gene>
<dbReference type="GO" id="GO:0003723">
    <property type="term" value="F:RNA binding"/>
    <property type="evidence" value="ECO:0007669"/>
    <property type="project" value="InterPro"/>
</dbReference>
<organism evidence="8">
    <name type="scientific">uncultured marine thaumarchaeote AD1000_11_E10</name>
    <dbReference type="NCBI Taxonomy" id="1455890"/>
    <lineage>
        <taxon>Archaea</taxon>
        <taxon>Nitrososphaerota</taxon>
        <taxon>environmental samples</taxon>
    </lineage>
</organism>
<dbReference type="HAMAP" id="MF_01122">
    <property type="entry name" value="AlbA"/>
    <property type="match status" value="1"/>
</dbReference>
<dbReference type="InterPro" id="IPR002775">
    <property type="entry name" value="DNA/RNA-bd_Alba-like"/>
</dbReference>
<evidence type="ECO:0000256" key="3">
    <source>
        <dbReference type="ARBA" id="ARBA00022490"/>
    </source>
</evidence>
<name>A0A075FJH1_9ARCH</name>
<evidence type="ECO:0000256" key="5">
    <source>
        <dbReference type="HAMAP-Rule" id="MF_01122"/>
    </source>
</evidence>
<dbReference type="Gene3D" id="3.30.110.20">
    <property type="entry name" value="Alba-like domain"/>
    <property type="match status" value="1"/>
</dbReference>
<feature type="compositionally biased region" description="Polar residues" evidence="6">
    <location>
        <begin position="7"/>
        <end position="40"/>
    </location>
</feature>